<dbReference type="SMART" id="SM00327">
    <property type="entry name" value="VWA"/>
    <property type="match status" value="1"/>
</dbReference>
<dbReference type="Proteomes" id="UP000004699">
    <property type="component" value="Unassembled WGS sequence"/>
</dbReference>
<keyword evidence="5" id="KW-1185">Reference proteome</keyword>
<dbReference type="Pfam" id="PF13519">
    <property type="entry name" value="VWA_2"/>
    <property type="match status" value="1"/>
</dbReference>
<dbReference type="EMBL" id="DS999411">
    <property type="protein sequence ID" value="EED34366.1"/>
    <property type="molecule type" value="Genomic_DNA"/>
</dbReference>
<feature type="repeat" description="TPR" evidence="1">
    <location>
        <begin position="408"/>
        <end position="441"/>
    </location>
</feature>
<dbReference type="OrthoDB" id="9807628at2"/>
<dbReference type="InterPro" id="IPR002035">
    <property type="entry name" value="VWF_A"/>
</dbReference>
<feature type="compositionally biased region" description="Acidic residues" evidence="2">
    <location>
        <begin position="472"/>
        <end position="483"/>
    </location>
</feature>
<dbReference type="PROSITE" id="PS50005">
    <property type="entry name" value="TPR"/>
    <property type="match status" value="1"/>
</dbReference>
<dbReference type="InterPro" id="IPR036465">
    <property type="entry name" value="vWFA_dom_sf"/>
</dbReference>
<protein>
    <recommendedName>
        <fullName evidence="3">VWFA domain-containing protein</fullName>
    </recommendedName>
</protein>
<feature type="compositionally biased region" description="Low complexity" evidence="2">
    <location>
        <begin position="484"/>
        <end position="508"/>
    </location>
</feature>
<feature type="region of interest" description="Disordered" evidence="2">
    <location>
        <begin position="457"/>
        <end position="584"/>
    </location>
</feature>
<feature type="compositionally biased region" description="Low complexity" evidence="2">
    <location>
        <begin position="460"/>
        <end position="471"/>
    </location>
</feature>
<evidence type="ECO:0000256" key="1">
    <source>
        <dbReference type="PROSITE-ProRule" id="PRU00339"/>
    </source>
</evidence>
<name>B8KXW7_9GAMM</name>
<organism evidence="4 5">
    <name type="scientific">Luminiphilus syltensis NOR5-1B</name>
    <dbReference type="NCBI Taxonomy" id="565045"/>
    <lineage>
        <taxon>Bacteria</taxon>
        <taxon>Pseudomonadati</taxon>
        <taxon>Pseudomonadota</taxon>
        <taxon>Gammaproteobacteria</taxon>
        <taxon>Cellvibrionales</taxon>
        <taxon>Halieaceae</taxon>
        <taxon>Luminiphilus</taxon>
    </lineage>
</organism>
<evidence type="ECO:0000259" key="3">
    <source>
        <dbReference type="PROSITE" id="PS50234"/>
    </source>
</evidence>
<accession>B8KXW7</accession>
<dbReference type="SUPFAM" id="SSF53300">
    <property type="entry name" value="vWA-like"/>
    <property type="match status" value="1"/>
</dbReference>
<dbReference type="SMART" id="SM00028">
    <property type="entry name" value="TPR"/>
    <property type="match status" value="1"/>
</dbReference>
<dbReference type="InterPro" id="IPR019734">
    <property type="entry name" value="TPR_rpt"/>
</dbReference>
<evidence type="ECO:0000313" key="5">
    <source>
        <dbReference type="Proteomes" id="UP000004699"/>
    </source>
</evidence>
<dbReference type="Gene3D" id="1.25.40.10">
    <property type="entry name" value="Tetratricopeptide repeat domain"/>
    <property type="match status" value="1"/>
</dbReference>
<evidence type="ECO:0000256" key="2">
    <source>
        <dbReference type="SAM" id="MobiDB-lite"/>
    </source>
</evidence>
<dbReference type="PROSITE" id="PS50234">
    <property type="entry name" value="VWFA"/>
    <property type="match status" value="1"/>
</dbReference>
<dbReference type="Gene3D" id="3.40.50.410">
    <property type="entry name" value="von Willebrand factor, type A domain"/>
    <property type="match status" value="1"/>
</dbReference>
<feature type="domain" description="VWFA" evidence="3">
    <location>
        <begin position="94"/>
        <end position="290"/>
    </location>
</feature>
<proteinExistence type="predicted"/>
<dbReference type="AlphaFoldDB" id="B8KXW7"/>
<dbReference type="SUPFAM" id="SSF48452">
    <property type="entry name" value="TPR-like"/>
    <property type="match status" value="1"/>
</dbReference>
<keyword evidence="1" id="KW-0802">TPR repeat</keyword>
<dbReference type="RefSeq" id="WP_009019114.1">
    <property type="nucleotide sequence ID" value="NZ_DS999411.1"/>
</dbReference>
<dbReference type="eggNOG" id="COG2304">
    <property type="taxonomic scope" value="Bacteria"/>
</dbReference>
<dbReference type="PANTHER" id="PTHR22550:SF14">
    <property type="entry name" value="VWFA DOMAIN-CONTAINING PROTEIN"/>
    <property type="match status" value="1"/>
</dbReference>
<reference evidence="5" key="1">
    <citation type="journal article" date="2013" name="BMC Microbiol.">
        <title>Taxonomy and evolution of bacteriochlorophyll a-containing members of the OM60/NOR5 clade of marine gammaproteobacteria: description of Luminiphilus syltensis gen. nov., sp. nov., reclassification of Haliea rubra as Pseudohaliea rubra gen. nov., comb. nov., and emendation of Chromatocurvus halotolerans.</title>
        <authorList>
            <person name="Spring S."/>
            <person name="Riedel T."/>
            <person name="Sproer C."/>
            <person name="Yan S."/>
            <person name="Harder J."/>
            <person name="Fuchs B.M."/>
        </authorList>
    </citation>
    <scope>NUCLEOTIDE SEQUENCE [LARGE SCALE GENOMIC DNA]</scope>
    <source>
        <strain evidence="5">NOR51-B</strain>
    </source>
</reference>
<evidence type="ECO:0000313" key="4">
    <source>
        <dbReference type="EMBL" id="EED34366.1"/>
    </source>
</evidence>
<dbReference type="STRING" id="565045.NOR51B_303"/>
<dbReference type="PANTHER" id="PTHR22550">
    <property type="entry name" value="SPORE GERMINATION PROTEIN"/>
    <property type="match status" value="1"/>
</dbReference>
<gene>
    <name evidence="4" type="ORF">NOR51B_303</name>
</gene>
<dbReference type="HOGENOM" id="CLU_024570_3_2_6"/>
<dbReference type="InterPro" id="IPR011990">
    <property type="entry name" value="TPR-like_helical_dom_sf"/>
</dbReference>
<feature type="compositionally biased region" description="Acidic residues" evidence="2">
    <location>
        <begin position="541"/>
        <end position="550"/>
    </location>
</feature>
<dbReference type="InterPro" id="IPR050768">
    <property type="entry name" value="UPF0353/GerABKA_families"/>
</dbReference>
<sequence length="631" mass="68790">MLAETITVLRPQALWLILPAILGAGLLWRARTEAGSWSKVIAPELLPFVLDQTRQTHQRWKNPVITVLLLIAVVAIAGPSTQKVDVPVYQRANAVVVILDLSASMLAADVQPSRAQRARQKILDLLDRRTEGLTGLVAYAGDAHVVAPLTDDVRTIENLLPVLSPDIMPLPGSDAGSAIEKAAELLGAAGMSSGTLLLITDEIPKLDTERTRSLLSDQGARLSILGVGTATGAPIPRPNSGFVRDQSGEIVVPTLDAGALRQIATELDGRYSDVALDDSDLDYLTALSPLESENNIALDRRTDTWEDQGYWLIFLLLAGTLPLFRRGLLQLAPLALVATALINPTPAQAVDLSNWWLTADQQGQRALQSGDAERAANLFANEQWKAAAHYEAEDYEAAAERFGNGDNADDFYNLGNALANAGDFPGAIAAYDKSLALHPDAPDALKNRDIVEQLLKQQEEQQQQGQNQEQEQGQDGDSGDDSEQSQQQPESGEQEAGTEGNNEQQGQEGESEADPSADNSQSQQSDGQQEESSGDSGQDPSDADSQDEERAEANTQNARAAEQSDDMRAELERQTQAQMTRFDEALEEQQALEQWLRRVPDDPSGLLRNKFRYETIKRLRNGEEPDEDIRW</sequence>